<dbReference type="AlphaFoldDB" id="A0A1Y5FF92"/>
<gene>
    <name evidence="2" type="ORF">A9Q84_06385</name>
</gene>
<keyword evidence="1" id="KW-1133">Transmembrane helix</keyword>
<evidence type="ECO:0000256" key="1">
    <source>
        <dbReference type="SAM" id="Phobius"/>
    </source>
</evidence>
<feature type="transmembrane region" description="Helical" evidence="1">
    <location>
        <begin position="47"/>
        <end position="72"/>
    </location>
</feature>
<keyword evidence="1" id="KW-0812">Transmembrane</keyword>
<organism evidence="2 3">
    <name type="scientific">Halobacteriovorax marinus</name>
    <dbReference type="NCBI Taxonomy" id="97084"/>
    <lineage>
        <taxon>Bacteria</taxon>
        <taxon>Pseudomonadati</taxon>
        <taxon>Bdellovibrionota</taxon>
        <taxon>Bacteriovoracia</taxon>
        <taxon>Bacteriovoracales</taxon>
        <taxon>Halobacteriovoraceae</taxon>
        <taxon>Halobacteriovorax</taxon>
    </lineage>
</organism>
<name>A0A1Y5FF92_9BACT</name>
<proteinExistence type="predicted"/>
<evidence type="ECO:0008006" key="4">
    <source>
        <dbReference type="Google" id="ProtNLM"/>
    </source>
</evidence>
<dbReference type="EMBL" id="MAAO01000005">
    <property type="protein sequence ID" value="OUR97823.1"/>
    <property type="molecule type" value="Genomic_DNA"/>
</dbReference>
<feature type="transmembrane region" description="Helical" evidence="1">
    <location>
        <begin position="6"/>
        <end position="26"/>
    </location>
</feature>
<reference evidence="3" key="1">
    <citation type="journal article" date="2017" name="Proc. Natl. Acad. Sci. U.S.A.">
        <title>Simulation of Deepwater Horizon oil plume reveals substrate specialization within a complex community of hydrocarbon-degraders.</title>
        <authorList>
            <person name="Hu P."/>
            <person name="Dubinsky E.A."/>
            <person name="Probst A.J."/>
            <person name="Wang J."/>
            <person name="Sieber C.M.K."/>
            <person name="Tom L.M."/>
            <person name="Gardinali P."/>
            <person name="Banfield J.F."/>
            <person name="Atlas R.M."/>
            <person name="Andersen G.L."/>
        </authorList>
    </citation>
    <scope>NUCLEOTIDE SEQUENCE [LARGE SCALE GENOMIC DNA]</scope>
</reference>
<protein>
    <recommendedName>
        <fullName evidence="4">RDD domain-containing protein</fullName>
    </recommendedName>
</protein>
<evidence type="ECO:0000313" key="3">
    <source>
        <dbReference type="Proteomes" id="UP000196531"/>
    </source>
</evidence>
<feature type="transmembrane region" description="Helical" evidence="1">
    <location>
        <begin position="142"/>
        <end position="165"/>
    </location>
</feature>
<feature type="transmembrane region" description="Helical" evidence="1">
    <location>
        <begin position="92"/>
        <end position="121"/>
    </location>
</feature>
<keyword evidence="1" id="KW-0472">Membrane</keyword>
<comment type="caution">
    <text evidence="2">The sequence shown here is derived from an EMBL/GenBank/DDBJ whole genome shotgun (WGS) entry which is preliminary data.</text>
</comment>
<dbReference type="Proteomes" id="UP000196531">
    <property type="component" value="Unassembled WGS sequence"/>
</dbReference>
<accession>A0A1Y5FF92</accession>
<evidence type="ECO:0000313" key="2">
    <source>
        <dbReference type="EMBL" id="OUR97823.1"/>
    </source>
</evidence>
<sequence length="546" mass="63363">MSVLLIRLIAWLSDFCLSTVIFHYLLSFDGFVNFHNEISFQIKNYGVSVLTANFIADTVAIFLLTIIFRFYWTLLLGRSLSQSLLGLKSTSSFLWARVGGGLRCVLELAIPLSLADLPMLLRSKKTLKEYISVTELTFKPSLFIYPVSLIFIPFCLILSLSSPLLQNLTFIDGIKISFSKEKLEPIDNRTDFSKFTHYPSENFKMSSFSSIKESHLLLVPSFEITREKNKLRIRPYLVIHDEHRRVQGDLKLRQRLSLRKIIVIASEYNPLFSNFYPELSKILKRPRDFYGIKKYKNKFGDQKLLNPIARVELRGLIQSSFEISFKNLFSHVISNGPFISGHIKIRNLLLSLVDSDVEPEVDIVKLGNYNFLRFKQTFSELENLNKGMTETYIPVETLNSVVLEMNWGKSRKDAFTRNNFKKKFLSSSQWFFDYSKVFSPPLKYERFNAFTLLDYFTIKGLGTPFIRSLEKFSFNYLFDLSVIAMKNDDTLLKDSLIATSNRLLLLIKYRKSALTEDRYSQKFTRLISNLKEALVANNKPFFEITK</sequence>